<dbReference type="InterPro" id="IPR000086">
    <property type="entry name" value="NUDIX_hydrolase_dom"/>
</dbReference>
<sequence length="161" mass="18532">MPESMQKKTEVLVCVAILIRHGDRVLLNRRRNNRGAGSWAPIVGHMQYGETPEQCAIRETREETGVEIGNVKFRVITNDVFQAEHEHYITIWMESDYVSGKPHVNAPDEESDVQWFFWHSLPQPLFLSLQHVLDGQTYPSQTTHDKVGAAIENPQPLHYEQ</sequence>
<evidence type="ECO:0000313" key="3">
    <source>
        <dbReference type="EMBL" id="GHO93267.1"/>
    </source>
</evidence>
<keyword evidence="1" id="KW-0378">Hydrolase</keyword>
<dbReference type="GO" id="GO:0035539">
    <property type="term" value="F:8-oxo-7,8-dihydrodeoxyguanosine triphosphate pyrophosphatase activity"/>
    <property type="evidence" value="ECO:0007669"/>
    <property type="project" value="TreeGrafter"/>
</dbReference>
<dbReference type="EMBL" id="BNJK01000001">
    <property type="protein sequence ID" value="GHO93267.1"/>
    <property type="molecule type" value="Genomic_DNA"/>
</dbReference>
<dbReference type="SUPFAM" id="SSF55811">
    <property type="entry name" value="Nudix"/>
    <property type="match status" value="1"/>
</dbReference>
<protein>
    <recommendedName>
        <fullName evidence="2">Nudix hydrolase domain-containing protein</fullName>
    </recommendedName>
</protein>
<evidence type="ECO:0000313" key="4">
    <source>
        <dbReference type="Proteomes" id="UP000597444"/>
    </source>
</evidence>
<dbReference type="PROSITE" id="PS00893">
    <property type="entry name" value="NUDIX_BOX"/>
    <property type="match status" value="1"/>
</dbReference>
<gene>
    <name evidence="3" type="ORF">KSF_033150</name>
</gene>
<dbReference type="InterPro" id="IPR020084">
    <property type="entry name" value="NUDIX_hydrolase_CS"/>
</dbReference>
<keyword evidence="4" id="KW-1185">Reference proteome</keyword>
<comment type="caution">
    <text evidence="3">The sequence shown here is derived from an EMBL/GenBank/DDBJ whole genome shotgun (WGS) entry which is preliminary data.</text>
</comment>
<evidence type="ECO:0000259" key="2">
    <source>
        <dbReference type="PROSITE" id="PS51462"/>
    </source>
</evidence>
<dbReference type="RefSeq" id="WP_236064915.1">
    <property type="nucleotide sequence ID" value="NZ_BNJK01000001.1"/>
</dbReference>
<dbReference type="Pfam" id="PF00293">
    <property type="entry name" value="NUDIX"/>
    <property type="match status" value="1"/>
</dbReference>
<organism evidence="3 4">
    <name type="scientific">Reticulibacter mediterranei</name>
    <dbReference type="NCBI Taxonomy" id="2778369"/>
    <lineage>
        <taxon>Bacteria</taxon>
        <taxon>Bacillati</taxon>
        <taxon>Chloroflexota</taxon>
        <taxon>Ktedonobacteria</taxon>
        <taxon>Ktedonobacterales</taxon>
        <taxon>Reticulibacteraceae</taxon>
        <taxon>Reticulibacter</taxon>
    </lineage>
</organism>
<name>A0A8J3IL54_9CHLR</name>
<dbReference type="InterPro" id="IPR015797">
    <property type="entry name" value="NUDIX_hydrolase-like_dom_sf"/>
</dbReference>
<evidence type="ECO:0000256" key="1">
    <source>
        <dbReference type="ARBA" id="ARBA00022801"/>
    </source>
</evidence>
<dbReference type="Proteomes" id="UP000597444">
    <property type="component" value="Unassembled WGS sequence"/>
</dbReference>
<dbReference type="PANTHER" id="PTHR16099">
    <property type="entry name" value="8-OXO-DGTP DIPHOSPHATES NUDT15"/>
    <property type="match status" value="1"/>
</dbReference>
<dbReference type="Gene3D" id="3.90.79.10">
    <property type="entry name" value="Nucleoside Triphosphate Pyrophosphohydrolase"/>
    <property type="match status" value="1"/>
</dbReference>
<accession>A0A8J3IL54</accession>
<dbReference type="PANTHER" id="PTHR16099:SF5">
    <property type="entry name" value="NUCLEOTIDE TRIPHOSPHATE DIPHOSPHATASE NUDT15"/>
    <property type="match status" value="1"/>
</dbReference>
<proteinExistence type="predicted"/>
<dbReference type="GO" id="GO:0005829">
    <property type="term" value="C:cytosol"/>
    <property type="evidence" value="ECO:0007669"/>
    <property type="project" value="TreeGrafter"/>
</dbReference>
<feature type="domain" description="Nudix hydrolase" evidence="2">
    <location>
        <begin position="9"/>
        <end position="143"/>
    </location>
</feature>
<dbReference type="PROSITE" id="PS51462">
    <property type="entry name" value="NUDIX"/>
    <property type="match status" value="1"/>
</dbReference>
<dbReference type="AlphaFoldDB" id="A0A8J3IL54"/>
<dbReference type="GO" id="GO:0006203">
    <property type="term" value="P:dGTP catabolic process"/>
    <property type="evidence" value="ECO:0007669"/>
    <property type="project" value="TreeGrafter"/>
</dbReference>
<dbReference type="CDD" id="cd04678">
    <property type="entry name" value="NUDIX_MTH2_Nudt15"/>
    <property type="match status" value="1"/>
</dbReference>
<reference evidence="3" key="1">
    <citation type="submission" date="2020-10" db="EMBL/GenBank/DDBJ databases">
        <title>Taxonomic study of unclassified bacteria belonging to the class Ktedonobacteria.</title>
        <authorList>
            <person name="Yabe S."/>
            <person name="Wang C.M."/>
            <person name="Zheng Y."/>
            <person name="Sakai Y."/>
            <person name="Cavaletti L."/>
            <person name="Monciardini P."/>
            <person name="Donadio S."/>
        </authorList>
    </citation>
    <scope>NUCLEOTIDE SEQUENCE</scope>
    <source>
        <strain evidence="3">ID150040</strain>
    </source>
</reference>